<reference evidence="6" key="1">
    <citation type="submission" date="2023-03" db="EMBL/GenBank/DDBJ databases">
        <title>Chromosome-scale reference genome and RAD-based genetic map of yellow starthistle (Centaurea solstitialis) reveal putative structural variation and QTLs associated with invader traits.</title>
        <authorList>
            <person name="Reatini B."/>
            <person name="Cang F.A."/>
            <person name="Jiang Q."/>
            <person name="Mckibben M.T.W."/>
            <person name="Barker M.S."/>
            <person name="Rieseberg L.H."/>
            <person name="Dlugosch K.M."/>
        </authorList>
    </citation>
    <scope>NUCLEOTIDE SEQUENCE</scope>
    <source>
        <strain evidence="6">CAN-66</strain>
        <tissue evidence="6">Leaf</tissue>
    </source>
</reference>
<dbReference type="PANTHER" id="PTHR31756">
    <property type="entry name" value="PYRUVATE, PHOSPHATE DIKINASE REGULATORY PROTEIN 1, CHLOROPLASTIC"/>
    <property type="match status" value="1"/>
</dbReference>
<organism evidence="6 7">
    <name type="scientific">Centaurea solstitialis</name>
    <name type="common">yellow star-thistle</name>
    <dbReference type="NCBI Taxonomy" id="347529"/>
    <lineage>
        <taxon>Eukaryota</taxon>
        <taxon>Viridiplantae</taxon>
        <taxon>Streptophyta</taxon>
        <taxon>Embryophyta</taxon>
        <taxon>Tracheophyta</taxon>
        <taxon>Spermatophyta</taxon>
        <taxon>Magnoliopsida</taxon>
        <taxon>eudicotyledons</taxon>
        <taxon>Gunneridae</taxon>
        <taxon>Pentapetalae</taxon>
        <taxon>asterids</taxon>
        <taxon>campanulids</taxon>
        <taxon>Asterales</taxon>
        <taxon>Asteraceae</taxon>
        <taxon>Carduoideae</taxon>
        <taxon>Cardueae</taxon>
        <taxon>Centaureinae</taxon>
        <taxon>Centaurea</taxon>
    </lineage>
</organism>
<keyword evidence="4" id="KW-0418">Kinase</keyword>
<evidence type="ECO:0000256" key="5">
    <source>
        <dbReference type="SAM" id="MobiDB-lite"/>
    </source>
</evidence>
<feature type="region of interest" description="Disordered" evidence="5">
    <location>
        <begin position="1"/>
        <end position="24"/>
    </location>
</feature>
<feature type="compositionally biased region" description="Polar residues" evidence="5">
    <location>
        <begin position="7"/>
        <end position="20"/>
    </location>
</feature>
<dbReference type="GO" id="GO:0005524">
    <property type="term" value="F:ATP binding"/>
    <property type="evidence" value="ECO:0007669"/>
    <property type="project" value="InterPro"/>
</dbReference>
<feature type="region of interest" description="Disordered" evidence="5">
    <location>
        <begin position="65"/>
        <end position="84"/>
    </location>
</feature>
<accession>A0AA38UAW2</accession>
<dbReference type="EMBL" id="JARYMX010000001">
    <property type="protein sequence ID" value="KAJ9566622.1"/>
    <property type="molecule type" value="Genomic_DNA"/>
</dbReference>
<keyword evidence="2" id="KW-0808">Transferase</keyword>
<evidence type="ECO:0000256" key="2">
    <source>
        <dbReference type="ARBA" id="ARBA00022679"/>
    </source>
</evidence>
<dbReference type="PANTHER" id="PTHR31756:SF9">
    <property type="entry name" value="BIFUNCTIONAL KINASE-PYROPHOSPHORYLASE-RELATED"/>
    <property type="match status" value="1"/>
</dbReference>
<keyword evidence="3" id="KW-0547">Nucleotide-binding</keyword>
<evidence type="ECO:0000313" key="7">
    <source>
        <dbReference type="Proteomes" id="UP001172457"/>
    </source>
</evidence>
<name>A0AA38UAW2_9ASTR</name>
<gene>
    <name evidence="6" type="ORF">OSB04_002588</name>
</gene>
<evidence type="ECO:0000256" key="3">
    <source>
        <dbReference type="ARBA" id="ARBA00022741"/>
    </source>
</evidence>
<protein>
    <submittedName>
        <fullName evidence="6">Uncharacterized protein</fullName>
    </submittedName>
</protein>
<sequence length="378" mass="42087">MIPPTTAGRNLNNNGSSQLKRWSRARVVRSGRKLKEHHNNTEDVVDHQTTTDIIHNDDISSSGCYCSSEDGGNRSRGGGGEMEEVRGGKEIYMVSDGSGWTAEHSVNAALGQFEHFMVDRGCPVNTRLFSGINDVERLLEIIMQAAKEDAILIYTLADEKMAASARHACKVWDVPSTDILSPITEAIASHLGISPSGLPRGAPGRIFPLTEEYFKRIDAIEFTIRQDDGALPQNLHKADIVVAGVSRSGKTPLSIYLAQKGFKVANVPIVKGVELPKTLFEIDPKRVFALTINLAMLQTIRRERAKSLEFDEEERSNYAEMAHLREELDYAGKIFEQNPTWKVIEVTGKAIEEIAVIVLRLYQDQKHRCSTPRISKIY</sequence>
<dbReference type="Proteomes" id="UP001172457">
    <property type="component" value="Chromosome 1"/>
</dbReference>
<dbReference type="AlphaFoldDB" id="A0AA38UAW2"/>
<dbReference type="GO" id="GO:0004674">
    <property type="term" value="F:protein serine/threonine kinase activity"/>
    <property type="evidence" value="ECO:0007669"/>
    <property type="project" value="UniProtKB-KW"/>
</dbReference>
<dbReference type="Pfam" id="PF03618">
    <property type="entry name" value="Kinase-PPPase"/>
    <property type="match status" value="1"/>
</dbReference>
<dbReference type="HAMAP" id="MF_00921">
    <property type="entry name" value="PDRP"/>
    <property type="match status" value="1"/>
</dbReference>
<evidence type="ECO:0000256" key="4">
    <source>
        <dbReference type="ARBA" id="ARBA00022777"/>
    </source>
</evidence>
<keyword evidence="1" id="KW-0723">Serine/threonine-protein kinase</keyword>
<dbReference type="InterPro" id="IPR026565">
    <property type="entry name" value="PPDK_reg"/>
</dbReference>
<proteinExistence type="inferred from homology"/>
<dbReference type="InterPro" id="IPR005177">
    <property type="entry name" value="Kinase-pyrophosphorylase"/>
</dbReference>
<evidence type="ECO:0000313" key="6">
    <source>
        <dbReference type="EMBL" id="KAJ9566622.1"/>
    </source>
</evidence>
<evidence type="ECO:0000256" key="1">
    <source>
        <dbReference type="ARBA" id="ARBA00022527"/>
    </source>
</evidence>
<keyword evidence="7" id="KW-1185">Reference proteome</keyword>
<comment type="caution">
    <text evidence="6">The sequence shown here is derived from an EMBL/GenBank/DDBJ whole genome shotgun (WGS) entry which is preliminary data.</text>
</comment>
<dbReference type="NCBIfam" id="NF003742">
    <property type="entry name" value="PRK05339.1"/>
    <property type="match status" value="1"/>
</dbReference>